<comment type="caution">
    <text evidence="2">The sequence shown here is derived from an EMBL/GenBank/DDBJ whole genome shotgun (WGS) entry which is preliminary data.</text>
</comment>
<protein>
    <submittedName>
        <fullName evidence="2">Amidohydrolase</fullName>
    </submittedName>
</protein>
<evidence type="ECO:0000313" key="2">
    <source>
        <dbReference type="EMBL" id="PWG02076.1"/>
    </source>
</evidence>
<accession>A0A2U2J165</accession>
<dbReference type="Gene3D" id="2.30.40.10">
    <property type="entry name" value="Urease, subunit C, domain 1"/>
    <property type="match status" value="1"/>
</dbReference>
<dbReference type="Proteomes" id="UP000245916">
    <property type="component" value="Unassembled WGS sequence"/>
</dbReference>
<dbReference type="Gene3D" id="3.20.20.140">
    <property type="entry name" value="Metal-dependent hydrolases"/>
    <property type="match status" value="1"/>
</dbReference>
<dbReference type="InterPro" id="IPR051781">
    <property type="entry name" value="Metallo-dep_Hydrolase"/>
</dbReference>
<dbReference type="SUPFAM" id="SSF51338">
    <property type="entry name" value="Composite domain of metallo-dependent hydrolases"/>
    <property type="match status" value="1"/>
</dbReference>
<organism evidence="2 3">
    <name type="scientific">Allosphingosinicella humi</name>
    <dbReference type="NCBI Taxonomy" id="2068657"/>
    <lineage>
        <taxon>Bacteria</taxon>
        <taxon>Pseudomonadati</taxon>
        <taxon>Pseudomonadota</taxon>
        <taxon>Alphaproteobacteria</taxon>
        <taxon>Sphingomonadales</taxon>
        <taxon>Sphingomonadaceae</taxon>
        <taxon>Allosphingosinicella</taxon>
    </lineage>
</organism>
<dbReference type="SUPFAM" id="SSF51556">
    <property type="entry name" value="Metallo-dependent hydrolases"/>
    <property type="match status" value="1"/>
</dbReference>
<dbReference type="Pfam" id="PF07969">
    <property type="entry name" value="Amidohydro_3"/>
    <property type="match status" value="1"/>
</dbReference>
<evidence type="ECO:0000313" key="3">
    <source>
        <dbReference type="Proteomes" id="UP000245916"/>
    </source>
</evidence>
<dbReference type="EMBL" id="QFFF01000001">
    <property type="protein sequence ID" value="PWG02076.1"/>
    <property type="molecule type" value="Genomic_DNA"/>
</dbReference>
<gene>
    <name evidence="2" type="ORF">DF286_03735</name>
</gene>
<dbReference type="InterPro" id="IPR032466">
    <property type="entry name" value="Metal_Hydrolase"/>
</dbReference>
<keyword evidence="3" id="KW-1185">Reference proteome</keyword>
<feature type="domain" description="Amidohydrolase 3" evidence="1">
    <location>
        <begin position="359"/>
        <end position="462"/>
    </location>
</feature>
<proteinExistence type="predicted"/>
<dbReference type="PANTHER" id="PTHR43135">
    <property type="entry name" value="ALPHA-D-RIBOSE 1-METHYLPHOSPHONATE 5-TRIPHOSPHATE DIPHOSPHATASE"/>
    <property type="match status" value="1"/>
</dbReference>
<dbReference type="PANTHER" id="PTHR43135:SF3">
    <property type="entry name" value="ALPHA-D-RIBOSE 1-METHYLPHOSPHONATE 5-TRIPHOSPHATE DIPHOSPHATASE"/>
    <property type="match status" value="1"/>
</dbReference>
<name>A0A2U2J165_9SPHN</name>
<reference evidence="2 3" key="1">
    <citation type="submission" date="2018-05" db="EMBL/GenBank/DDBJ databases">
        <title>Genome of Sphingosinicella humi QZX222.</title>
        <authorList>
            <person name="Qiao Z."/>
            <person name="Wang G."/>
        </authorList>
    </citation>
    <scope>NUCLEOTIDE SEQUENCE [LARGE SCALE GENOMIC DNA]</scope>
    <source>
        <strain evidence="2 3">QZX222</strain>
    </source>
</reference>
<dbReference type="AlphaFoldDB" id="A0A2U2J165"/>
<evidence type="ECO:0000259" key="1">
    <source>
        <dbReference type="Pfam" id="PF07969"/>
    </source>
</evidence>
<dbReference type="InterPro" id="IPR011059">
    <property type="entry name" value="Metal-dep_hydrolase_composite"/>
</dbReference>
<dbReference type="InterPro" id="IPR013108">
    <property type="entry name" value="Amidohydro_3"/>
</dbReference>
<dbReference type="GO" id="GO:0016810">
    <property type="term" value="F:hydrolase activity, acting on carbon-nitrogen (but not peptide) bonds"/>
    <property type="evidence" value="ECO:0007669"/>
    <property type="project" value="InterPro"/>
</dbReference>
<keyword evidence="2" id="KW-0378">Hydrolase</keyword>
<sequence length="491" mass="50924">MRTPRSCRAKSRHAGTVGSGCAPRLRSGRTALLLGIAALVSAPAIAQTVAITGGTVALGDGSAPIEGGTVVIENGRIAAAGANVAVPAGATVVDATGKWVTPGLVAGFSRVGLVEVDAVDATNDTQANGSPFSAAIDVEPAINPRASAIAVSRAAGVTRAVVAPVTARSIFAGQGAVIDLGADMQPITRARAFQFVEFGEQGAREAGGSRPAAYTLFRNALREARDLGRDIRGTSRERGLATGEPVQPQELPLEEIPENPLLSSALERPEDVLLTRFDAAALVPVLQGRQLLLVHVERASDILRTLELKREFPNLRLVLVGAAEGWTVADRIAAAGVPVIANALTDLPASFEQLAATQSNIGRMVDAGVEVAIGMLGEDEARQVRLSTQNAGNLVALNDVPGASGLTWGEALAAISSAPAKALGLGSEIGSLQPGRRADVVIWNDDPLELSSGVEAVWIDGVPQPLETRQTLLRDRYLEIDRGALPEAYDH</sequence>
<dbReference type="OrthoDB" id="9802793at2"/>